<dbReference type="EMBL" id="SGPL01000203">
    <property type="protein sequence ID" value="THH15563.1"/>
    <property type="molecule type" value="Genomic_DNA"/>
</dbReference>
<evidence type="ECO:0000256" key="6">
    <source>
        <dbReference type="ARBA" id="ARBA00023132"/>
    </source>
</evidence>
<keyword evidence="6" id="KW-0906">Nuclear pore complex</keyword>
<dbReference type="PANTHER" id="PTHR13437:SF2">
    <property type="entry name" value="NUCLEOPORIN P58_P45"/>
    <property type="match status" value="1"/>
</dbReference>
<name>A0A4V3XEZ9_9AGAM</name>
<evidence type="ECO:0000256" key="8">
    <source>
        <dbReference type="SAM" id="Coils"/>
    </source>
</evidence>
<feature type="compositionally biased region" description="Polar residues" evidence="9">
    <location>
        <begin position="41"/>
        <end position="70"/>
    </location>
</feature>
<keyword evidence="2" id="KW-0813">Transport</keyword>
<feature type="compositionally biased region" description="Polar residues" evidence="9">
    <location>
        <begin position="162"/>
        <end position="178"/>
    </location>
</feature>
<keyword evidence="4" id="KW-0653">Protein transport</keyword>
<accession>A0A4V3XEZ9</accession>
<evidence type="ECO:0000256" key="2">
    <source>
        <dbReference type="ARBA" id="ARBA00022448"/>
    </source>
</evidence>
<reference evidence="10 11" key="1">
    <citation type="submission" date="2019-02" db="EMBL/GenBank/DDBJ databases">
        <title>Genome sequencing of the rare red list fungi Bondarzewia mesenterica.</title>
        <authorList>
            <person name="Buettner E."/>
            <person name="Kellner H."/>
        </authorList>
    </citation>
    <scope>NUCLEOTIDE SEQUENCE [LARGE SCALE GENOMIC DNA]</scope>
    <source>
        <strain evidence="10 11">DSM 108281</strain>
    </source>
</reference>
<evidence type="ECO:0000256" key="9">
    <source>
        <dbReference type="SAM" id="MobiDB-lite"/>
    </source>
</evidence>
<dbReference type="PANTHER" id="PTHR13437">
    <property type="entry name" value="NUCLEOPORIN P58/P45 NUCLEOPORIN-LIKE PROTEIN 1"/>
    <property type="match status" value="1"/>
</dbReference>
<dbReference type="Proteomes" id="UP000310158">
    <property type="component" value="Unassembled WGS sequence"/>
</dbReference>
<feature type="compositionally biased region" description="Gly residues" evidence="9">
    <location>
        <begin position="185"/>
        <end position="194"/>
    </location>
</feature>
<keyword evidence="5" id="KW-0811">Translocation</keyword>
<comment type="caution">
    <text evidence="10">The sequence shown here is derived from an EMBL/GenBank/DDBJ whole genome shotgun (WGS) entry which is preliminary data.</text>
</comment>
<evidence type="ECO:0000313" key="10">
    <source>
        <dbReference type="EMBL" id="THH15563.1"/>
    </source>
</evidence>
<protein>
    <recommendedName>
        <fullName evidence="12">Nucleoporin Nup54 alpha-helical domain-containing protein</fullName>
    </recommendedName>
</protein>
<dbReference type="GO" id="GO:0008139">
    <property type="term" value="F:nuclear localization sequence binding"/>
    <property type="evidence" value="ECO:0007669"/>
    <property type="project" value="InterPro"/>
</dbReference>
<keyword evidence="3" id="KW-0509">mRNA transport</keyword>
<gene>
    <name evidence="10" type="ORF">EW146_g4935</name>
</gene>
<dbReference type="GO" id="GO:0051028">
    <property type="term" value="P:mRNA transport"/>
    <property type="evidence" value="ECO:0007669"/>
    <property type="project" value="UniProtKB-KW"/>
</dbReference>
<feature type="compositionally biased region" description="Low complexity" evidence="9">
    <location>
        <begin position="134"/>
        <end position="145"/>
    </location>
</feature>
<keyword evidence="8" id="KW-0175">Coiled coil</keyword>
<evidence type="ECO:0000256" key="3">
    <source>
        <dbReference type="ARBA" id="ARBA00022816"/>
    </source>
</evidence>
<sequence>MVFASSSSAFGIKPFASSQTLVPTQPNTPPSGPQSTTQSSFASLGQQNQQPAQSGGLFGQSSSNAQQTTGQSGGLFGQSGANTQQQPGQSGGLFGGVSGTAQQNQPSGGLFGSGGQIQSQTQQPSTGFLGQPPSNAALASSNFFATPPAGQTSTQTGGGLFGSSTNQPLGTSWNQNNPLLPKSAFGGGGGGGPTTGTINTGTSSFLGQPPQQGTGLGALSSQQQQQQQPSLGTSALQPAQTFQPAGPPLFTKSTKFNDLPENLKKTFEEIESHIQGRVQIVSDLKQRKVGDEAMKGQDLIRGVHKDLIASITTLQSDVLSTRDLKSKVDQTVQDTIVATKIIDGFRNPQQQGAHLKNHATFPLEFFTRITEQMRRRLQWYKATIEQIERKLASAAQRAQYTPQGLSDAFNAVPAISTTLEAQHASFIALANKTAALDADLQKLKAVYTQLWRAKTGSMRDPFNELDRGSGGEFGLENL</sequence>
<dbReference type="GO" id="GO:0015031">
    <property type="term" value="P:protein transport"/>
    <property type="evidence" value="ECO:0007669"/>
    <property type="project" value="UniProtKB-KW"/>
</dbReference>
<feature type="compositionally biased region" description="Gly residues" evidence="9">
    <location>
        <begin position="89"/>
        <end position="98"/>
    </location>
</feature>
<feature type="region of interest" description="Disordered" evidence="9">
    <location>
        <begin position="14"/>
        <end position="256"/>
    </location>
</feature>
<evidence type="ECO:0000313" key="11">
    <source>
        <dbReference type="Proteomes" id="UP000310158"/>
    </source>
</evidence>
<keyword evidence="7" id="KW-0539">Nucleus</keyword>
<dbReference type="OrthoDB" id="2538017at2759"/>
<evidence type="ECO:0008006" key="12">
    <source>
        <dbReference type="Google" id="ProtNLM"/>
    </source>
</evidence>
<evidence type="ECO:0000256" key="5">
    <source>
        <dbReference type="ARBA" id="ARBA00023010"/>
    </source>
</evidence>
<dbReference type="AlphaFoldDB" id="A0A4V3XEZ9"/>
<organism evidence="10 11">
    <name type="scientific">Bondarzewia mesenterica</name>
    <dbReference type="NCBI Taxonomy" id="1095465"/>
    <lineage>
        <taxon>Eukaryota</taxon>
        <taxon>Fungi</taxon>
        <taxon>Dikarya</taxon>
        <taxon>Basidiomycota</taxon>
        <taxon>Agaricomycotina</taxon>
        <taxon>Agaricomycetes</taxon>
        <taxon>Russulales</taxon>
        <taxon>Bondarzewiaceae</taxon>
        <taxon>Bondarzewia</taxon>
    </lineage>
</organism>
<keyword evidence="11" id="KW-1185">Reference proteome</keyword>
<feature type="compositionally biased region" description="Low complexity" evidence="9">
    <location>
        <begin position="195"/>
        <end position="235"/>
    </location>
</feature>
<dbReference type="InterPro" id="IPR024882">
    <property type="entry name" value="NUP58/p45/49"/>
</dbReference>
<proteinExistence type="predicted"/>
<evidence type="ECO:0000256" key="4">
    <source>
        <dbReference type="ARBA" id="ARBA00022927"/>
    </source>
</evidence>
<feature type="coiled-coil region" evidence="8">
    <location>
        <begin position="370"/>
        <end position="397"/>
    </location>
</feature>
<dbReference type="GO" id="GO:0005643">
    <property type="term" value="C:nuclear pore"/>
    <property type="evidence" value="ECO:0007669"/>
    <property type="project" value="UniProtKB-SubCell"/>
</dbReference>
<feature type="compositionally biased region" description="Low complexity" evidence="9">
    <location>
        <begin position="116"/>
        <end position="127"/>
    </location>
</feature>
<comment type="subcellular location">
    <subcellularLocation>
        <location evidence="1">Nucleus</location>
        <location evidence="1">Nuclear pore complex</location>
    </subcellularLocation>
</comment>
<evidence type="ECO:0000256" key="7">
    <source>
        <dbReference type="ARBA" id="ARBA00023242"/>
    </source>
</evidence>
<dbReference type="Gene3D" id="6.10.140.1350">
    <property type="match status" value="1"/>
</dbReference>
<dbReference type="GO" id="GO:0017056">
    <property type="term" value="F:structural constituent of nuclear pore"/>
    <property type="evidence" value="ECO:0007669"/>
    <property type="project" value="InterPro"/>
</dbReference>
<evidence type="ECO:0000256" key="1">
    <source>
        <dbReference type="ARBA" id="ARBA00004567"/>
    </source>
</evidence>